<accession>A0ABW5Z1Y5</accession>
<reference evidence="3" key="1">
    <citation type="journal article" date="2019" name="Int. J. Syst. Evol. Microbiol.">
        <title>The Global Catalogue of Microorganisms (GCM) 10K type strain sequencing project: providing services to taxonomists for standard genome sequencing and annotation.</title>
        <authorList>
            <consortium name="The Broad Institute Genomics Platform"/>
            <consortium name="The Broad Institute Genome Sequencing Center for Infectious Disease"/>
            <person name="Wu L."/>
            <person name="Ma J."/>
        </authorList>
    </citation>
    <scope>NUCLEOTIDE SEQUENCE [LARGE SCALE GENOMIC DNA]</scope>
    <source>
        <strain evidence="3">KCTC 22209</strain>
    </source>
</reference>
<organism evidence="2 3">
    <name type="scientific">Sphingobacterium anhuiense</name>
    <dbReference type="NCBI Taxonomy" id="493780"/>
    <lineage>
        <taxon>Bacteria</taxon>
        <taxon>Pseudomonadati</taxon>
        <taxon>Bacteroidota</taxon>
        <taxon>Sphingobacteriia</taxon>
        <taxon>Sphingobacteriales</taxon>
        <taxon>Sphingobacteriaceae</taxon>
        <taxon>Sphingobacterium</taxon>
    </lineage>
</organism>
<comment type="caution">
    <text evidence="2">The sequence shown here is derived from an EMBL/GenBank/DDBJ whole genome shotgun (WGS) entry which is preliminary data.</text>
</comment>
<evidence type="ECO:0000256" key="1">
    <source>
        <dbReference type="SAM" id="Phobius"/>
    </source>
</evidence>
<dbReference type="EMBL" id="JBHUPE010000018">
    <property type="protein sequence ID" value="MFD2906844.1"/>
    <property type="molecule type" value="Genomic_DNA"/>
</dbReference>
<sequence length="48" mass="5608">MHRLNSKNNALENDELEFDQKTAVEEKGFSLNFILGFFVFLYKTAIKP</sequence>
<evidence type="ECO:0000313" key="2">
    <source>
        <dbReference type="EMBL" id="MFD2906844.1"/>
    </source>
</evidence>
<protein>
    <submittedName>
        <fullName evidence="2">Uncharacterized protein</fullName>
    </submittedName>
</protein>
<evidence type="ECO:0000313" key="3">
    <source>
        <dbReference type="Proteomes" id="UP001597509"/>
    </source>
</evidence>
<keyword evidence="1" id="KW-1133">Transmembrane helix</keyword>
<dbReference type="RefSeq" id="WP_380924106.1">
    <property type="nucleotide sequence ID" value="NZ_JBHUPE010000018.1"/>
</dbReference>
<name>A0ABW5Z1Y5_9SPHI</name>
<feature type="transmembrane region" description="Helical" evidence="1">
    <location>
        <begin position="29"/>
        <end position="46"/>
    </location>
</feature>
<gene>
    <name evidence="2" type="ORF">ACFS6I_23175</name>
</gene>
<proteinExistence type="predicted"/>
<dbReference type="Proteomes" id="UP001597509">
    <property type="component" value="Unassembled WGS sequence"/>
</dbReference>
<keyword evidence="3" id="KW-1185">Reference proteome</keyword>
<keyword evidence="1" id="KW-0472">Membrane</keyword>
<keyword evidence="1" id="KW-0812">Transmembrane</keyword>